<organism evidence="8 9">
    <name type="scientific">Sphaeramia orbicularis</name>
    <name type="common">orbiculate cardinalfish</name>
    <dbReference type="NCBI Taxonomy" id="375764"/>
    <lineage>
        <taxon>Eukaryota</taxon>
        <taxon>Metazoa</taxon>
        <taxon>Chordata</taxon>
        <taxon>Craniata</taxon>
        <taxon>Vertebrata</taxon>
        <taxon>Euteleostomi</taxon>
        <taxon>Actinopterygii</taxon>
        <taxon>Neopterygii</taxon>
        <taxon>Teleostei</taxon>
        <taxon>Neoteleostei</taxon>
        <taxon>Acanthomorphata</taxon>
        <taxon>Gobiaria</taxon>
        <taxon>Kurtiformes</taxon>
        <taxon>Apogonoidei</taxon>
        <taxon>Apogonidae</taxon>
        <taxon>Apogoninae</taxon>
        <taxon>Sphaeramia</taxon>
    </lineage>
</organism>
<dbReference type="PANTHER" id="PTHR23209:SF4">
    <property type="entry name" value="A-KINASE ANCHOR PROTEIN 12"/>
    <property type="match status" value="1"/>
</dbReference>
<evidence type="ECO:0000313" key="8">
    <source>
        <dbReference type="Ensembl" id="ENSSORP00005057283.1"/>
    </source>
</evidence>
<feature type="compositionally biased region" description="Polar residues" evidence="6">
    <location>
        <begin position="274"/>
        <end position="294"/>
    </location>
</feature>
<dbReference type="PROSITE" id="PS51893">
    <property type="entry name" value="AKAP_CAM_BD"/>
    <property type="match status" value="2"/>
</dbReference>
<evidence type="ECO:0000256" key="3">
    <source>
        <dbReference type="ARBA" id="ARBA00022860"/>
    </source>
</evidence>
<evidence type="ECO:0000256" key="4">
    <source>
        <dbReference type="ARBA" id="ARBA00023136"/>
    </source>
</evidence>
<dbReference type="PANTHER" id="PTHR23209">
    <property type="entry name" value="A-KINASE ANCHOR PROTEIN 12"/>
    <property type="match status" value="1"/>
</dbReference>
<dbReference type="GO" id="GO:0005737">
    <property type="term" value="C:cytoplasm"/>
    <property type="evidence" value="ECO:0007669"/>
    <property type="project" value="TreeGrafter"/>
</dbReference>
<feature type="compositionally biased region" description="Acidic residues" evidence="6">
    <location>
        <begin position="551"/>
        <end position="567"/>
    </location>
</feature>
<feature type="compositionally biased region" description="Polar residues" evidence="6">
    <location>
        <begin position="917"/>
        <end position="930"/>
    </location>
</feature>
<protein>
    <recommendedName>
        <fullName evidence="7">A kinase-anchoring proteins AKAP-5 and AKAP-12 calmodulin (CaM)-binding domain-containing protein</fullName>
    </recommendedName>
</protein>
<dbReference type="AlphaFoldDB" id="A0A673CYM3"/>
<feature type="region of interest" description="Disordered" evidence="6">
    <location>
        <begin position="917"/>
        <end position="993"/>
    </location>
</feature>
<sequence length="1130" mass="124234">ELSGKADGSVADISGHCEDELAAEGGYILPENLPTELENVELSETQIPEANEEEPVEIIDMEVKQNDINESFRRFFSNIGLKLTVKRGSADTGEITTDVPDETNKDEVSRPEDESIKENKSEDVEQNIEVTKVQETFDNDSTTCPTLTDGISEDVLVSVEEKITETKDQALNDIPETGLVDDVPTEEPDSSSPSNRDEEVVSPIKKFFTTGIFSSLRKKKLAEDETADKELVDMRKKESVNETGQTVQDQQEQTQEITPGVEAHELKDEIQPAESAQTTDSSEVKSSSTNQSRIIVNEPEMLTSQEKDKVQASPLKRLLSGSSFTRRSKKQKGRRSSDSKLSDSGEHIEDQLMSSTESTECQTKDKESPAPPLYAEGPVEEEEGAWASFKKLMTPKKRMKQPPLSNDETQIPVAVDEQKAGDREQISDHSTEESKKRKDSSVSWEAVLCGSGRRRSRKTSDSEEEISNEVDDITACSPKQAGSPSESDGGLTWKSFKKLVTPKRKAKDEEEGRENIQSDGEVTQEESSFSIKKLLPGRKKRKPAEKPDQVSSDEADKEAASGDEDSETPAVVPLSEFDTPEAEGHIQTQANIESIPKTSTIPVLSEEPDDLTELISKHQQLSDIPEEGIITDTMATPASVTEEAARDDTIAEDFIEITSEAITAPEPVDSTQADETEMVSAVSQLSESSKTSGNTTPVPAEYDLKETQVLLQQVVETISETPDAITVSSEDLYPERIAGSVSHQILETVAKEEQTILKLHRQSDATAIRTGLKVSTLDEFDETAASAQTECISELNEAISTEIASEVSTEFDSAQIAEDEVHKVNISQPHESIKQFEQVENKGLSAVDETAALVTEQEVESLLEIKDEITQHDSTAELTEAKEQLAKADDVPENQDEQQADAAKTEYIQNSEMLESQLSTTPVEDSVQSTQKEHTEVTVDEADKEPKPDAVKTDEVPAQEEDIFESLEKEITEDDAAKEPEHEPPADTVKTDHDQVVEILDSGVGTAQVPEKEIKDDVAAETDKPQEKAELFTEVAEELEIVQKSTLNSKEGTILSPEEKVKSEDHSQAETHKFKQETDSGLQNKDEQLMNAYKPEHAQEPEVLDVAQAATLNSGVILEDTAAPDVDEST</sequence>
<feature type="compositionally biased region" description="Polar residues" evidence="6">
    <location>
        <begin position="681"/>
        <end position="697"/>
    </location>
</feature>
<feature type="compositionally biased region" description="Polar residues" evidence="6">
    <location>
        <begin position="517"/>
        <end position="530"/>
    </location>
</feature>
<feature type="compositionally biased region" description="Basic and acidic residues" evidence="6">
    <location>
        <begin position="102"/>
        <end position="123"/>
    </location>
</feature>
<dbReference type="GO" id="GO:0005516">
    <property type="term" value="F:calmodulin binding"/>
    <property type="evidence" value="ECO:0007669"/>
    <property type="project" value="UniProtKB-KW"/>
</dbReference>
<feature type="compositionally biased region" description="Polar residues" evidence="6">
    <location>
        <begin position="586"/>
        <end position="602"/>
    </location>
</feature>
<gene>
    <name evidence="8" type="primary">LOC115413433</name>
</gene>
<keyword evidence="4" id="KW-0472">Membrane</keyword>
<feature type="compositionally biased region" description="Basic and acidic residues" evidence="6">
    <location>
        <begin position="966"/>
        <end position="993"/>
    </location>
</feature>
<feature type="compositionally biased region" description="Basic and acidic residues" evidence="6">
    <location>
        <begin position="1057"/>
        <end position="1100"/>
    </location>
</feature>
<feature type="compositionally biased region" description="Acidic residues" evidence="6">
    <location>
        <begin position="462"/>
        <end position="472"/>
    </location>
</feature>
<feature type="region of interest" description="Disordered" evidence="6">
    <location>
        <begin position="89"/>
        <end position="127"/>
    </location>
</feature>
<dbReference type="GO" id="GO:0010739">
    <property type="term" value="P:positive regulation of protein kinase A signaling"/>
    <property type="evidence" value="ECO:0007669"/>
    <property type="project" value="InterPro"/>
</dbReference>
<feature type="compositionally biased region" description="Basic and acidic residues" evidence="6">
    <location>
        <begin position="335"/>
        <end position="350"/>
    </location>
</feature>
<dbReference type="GO" id="GO:0090036">
    <property type="term" value="P:regulation of protein kinase C signaling"/>
    <property type="evidence" value="ECO:0007669"/>
    <property type="project" value="InterPro"/>
</dbReference>
<dbReference type="Ensembl" id="ENSSORT00005058598.1">
    <property type="protein sequence ID" value="ENSSORP00005057283.1"/>
    <property type="gene ID" value="ENSSORG00005025421.1"/>
</dbReference>
<reference evidence="8" key="1">
    <citation type="submission" date="2019-06" db="EMBL/GenBank/DDBJ databases">
        <authorList>
            <consortium name="Wellcome Sanger Institute Data Sharing"/>
        </authorList>
    </citation>
    <scope>NUCLEOTIDE SEQUENCE [LARGE SCALE GENOMIC DNA]</scope>
</reference>
<dbReference type="Proteomes" id="UP000472271">
    <property type="component" value="Chromosome 22"/>
</dbReference>
<dbReference type="InterPro" id="IPR001573">
    <property type="entry name" value="AKAP_WSK"/>
</dbReference>
<feature type="compositionally biased region" description="Basic residues" evidence="6">
    <location>
        <begin position="495"/>
        <end position="505"/>
    </location>
</feature>
<keyword evidence="9" id="KW-1185">Reference proteome</keyword>
<keyword evidence="2" id="KW-0597">Phosphoprotein</keyword>
<proteinExistence type="predicted"/>
<feature type="compositionally biased region" description="Basic and acidic residues" evidence="6">
    <location>
        <begin position="416"/>
        <end position="440"/>
    </location>
</feature>
<feature type="compositionally biased region" description="Basic and acidic residues" evidence="6">
    <location>
        <begin position="228"/>
        <end position="240"/>
    </location>
</feature>
<keyword evidence="5" id="KW-0449">Lipoprotein</keyword>
<feature type="region of interest" description="Disordered" evidence="6">
    <location>
        <begin position="659"/>
        <end position="699"/>
    </location>
</feature>
<name>A0A673CYM3_9TELE</name>
<feature type="compositionally biased region" description="Polar residues" evidence="6">
    <location>
        <begin position="352"/>
        <end position="361"/>
    </location>
</feature>
<feature type="domain" description="A kinase-anchoring proteins AKAP-5 and AKAP-12 calmodulin (CaM)-binding" evidence="7">
    <location>
        <begin position="383"/>
        <end position="403"/>
    </location>
</feature>
<comment type="subcellular location">
    <subcellularLocation>
        <location evidence="1">Membrane</location>
        <topology evidence="1">Lipid-anchor</topology>
    </subcellularLocation>
</comment>
<dbReference type="InParanoid" id="A0A673CYM3"/>
<dbReference type="GO" id="GO:0051018">
    <property type="term" value="F:protein kinase A binding"/>
    <property type="evidence" value="ECO:0007669"/>
    <property type="project" value="InterPro"/>
</dbReference>
<feature type="region of interest" description="Disordered" evidence="6">
    <location>
        <begin position="1050"/>
        <end position="1100"/>
    </location>
</feature>
<dbReference type="Pfam" id="PF03832">
    <property type="entry name" value="WSK"/>
    <property type="match status" value="2"/>
</dbReference>
<feature type="compositionally biased region" description="Low complexity" evidence="6">
    <location>
        <begin position="242"/>
        <end position="256"/>
    </location>
</feature>
<feature type="region of interest" description="Disordered" evidence="6">
    <location>
        <begin position="219"/>
        <end position="612"/>
    </location>
</feature>
<evidence type="ECO:0000256" key="5">
    <source>
        <dbReference type="ARBA" id="ARBA00023288"/>
    </source>
</evidence>
<feature type="compositionally biased region" description="Basic and acidic residues" evidence="6">
    <location>
        <begin position="506"/>
        <end position="516"/>
    </location>
</feature>
<feature type="domain" description="A kinase-anchoring proteins AKAP-5 and AKAP-12 calmodulin (CaM)-binding" evidence="7">
    <location>
        <begin position="490"/>
        <end position="510"/>
    </location>
</feature>
<dbReference type="GO" id="GO:0007165">
    <property type="term" value="P:signal transduction"/>
    <property type="evidence" value="ECO:0007669"/>
    <property type="project" value="TreeGrafter"/>
</dbReference>
<evidence type="ECO:0000313" key="9">
    <source>
        <dbReference type="Proteomes" id="UP000472271"/>
    </source>
</evidence>
<dbReference type="GO" id="GO:0016020">
    <property type="term" value="C:membrane"/>
    <property type="evidence" value="ECO:0007669"/>
    <property type="project" value="UniProtKB-SubCell"/>
</dbReference>
<keyword evidence="3" id="KW-0112">Calmodulin-binding</keyword>
<reference evidence="8" key="2">
    <citation type="submission" date="2025-08" db="UniProtKB">
        <authorList>
            <consortium name="Ensembl"/>
        </authorList>
    </citation>
    <scope>IDENTIFICATION</scope>
</reference>
<dbReference type="InterPro" id="IPR028540">
    <property type="entry name" value="AKAP12"/>
</dbReference>
<accession>A0A673CYM3</accession>
<evidence type="ECO:0000256" key="1">
    <source>
        <dbReference type="ARBA" id="ARBA00004635"/>
    </source>
</evidence>
<feature type="region of interest" description="Disordered" evidence="6">
    <location>
        <begin position="165"/>
        <end position="203"/>
    </location>
</feature>
<feature type="compositionally biased region" description="Basic and acidic residues" evidence="6">
    <location>
        <begin position="944"/>
        <end position="955"/>
    </location>
</feature>
<evidence type="ECO:0000256" key="6">
    <source>
        <dbReference type="SAM" id="MobiDB-lite"/>
    </source>
</evidence>
<evidence type="ECO:0000259" key="7">
    <source>
        <dbReference type="PROSITE" id="PS51893"/>
    </source>
</evidence>
<reference evidence="8" key="3">
    <citation type="submission" date="2025-09" db="UniProtKB">
        <authorList>
            <consortium name="Ensembl"/>
        </authorList>
    </citation>
    <scope>IDENTIFICATION</scope>
</reference>
<evidence type="ECO:0000256" key="2">
    <source>
        <dbReference type="ARBA" id="ARBA00022553"/>
    </source>
</evidence>